<evidence type="ECO:0000313" key="6">
    <source>
        <dbReference type="EMBL" id="MDQ0470667.1"/>
    </source>
</evidence>
<keyword evidence="3 4" id="KW-0443">Lipid metabolism</keyword>
<dbReference type="PANTHER" id="PTHR14226">
    <property type="entry name" value="NEUROPATHY TARGET ESTERASE/SWISS CHEESE D.MELANOGASTER"/>
    <property type="match status" value="1"/>
</dbReference>
<dbReference type="Pfam" id="PF12536">
    <property type="entry name" value="DUF3734"/>
    <property type="match status" value="1"/>
</dbReference>
<keyword evidence="1 4" id="KW-0378">Hydrolase</keyword>
<dbReference type="EMBL" id="JAUSVX010000006">
    <property type="protein sequence ID" value="MDQ0470667.1"/>
    <property type="molecule type" value="Genomic_DNA"/>
</dbReference>
<evidence type="ECO:0000313" key="7">
    <source>
        <dbReference type="Proteomes" id="UP001242480"/>
    </source>
</evidence>
<dbReference type="SUPFAM" id="SSF52151">
    <property type="entry name" value="FabD/lysophospholipase-like"/>
    <property type="match status" value="1"/>
</dbReference>
<evidence type="ECO:0000259" key="5">
    <source>
        <dbReference type="PROSITE" id="PS51635"/>
    </source>
</evidence>
<name>A0ABU0J8R4_9HYPH</name>
<feature type="short sequence motif" description="DGA/G" evidence="4">
    <location>
        <begin position="218"/>
        <end position="220"/>
    </location>
</feature>
<dbReference type="InterPro" id="IPR021095">
    <property type="entry name" value="DUF3734"/>
</dbReference>
<feature type="active site" description="Proton acceptor" evidence="4">
    <location>
        <position position="218"/>
    </location>
</feature>
<dbReference type="Gene3D" id="3.40.1090.10">
    <property type="entry name" value="Cytosolic phospholipase A2 catalytic domain"/>
    <property type="match status" value="2"/>
</dbReference>
<reference evidence="6 7" key="1">
    <citation type="submission" date="2023-07" db="EMBL/GenBank/DDBJ databases">
        <title>Genomic Encyclopedia of Type Strains, Phase IV (KMG-IV): sequencing the most valuable type-strain genomes for metagenomic binning, comparative biology and taxonomic classification.</title>
        <authorList>
            <person name="Goeker M."/>
        </authorList>
    </citation>
    <scope>NUCLEOTIDE SEQUENCE [LARGE SCALE GENOMIC DNA]</scope>
    <source>
        <strain evidence="6 7">DSM 19619</strain>
    </source>
</reference>
<dbReference type="InterPro" id="IPR050301">
    <property type="entry name" value="NTE"/>
</dbReference>
<feature type="domain" description="PNPLA" evidence="5">
    <location>
        <begin position="26"/>
        <end position="231"/>
    </location>
</feature>
<dbReference type="InterPro" id="IPR016035">
    <property type="entry name" value="Acyl_Trfase/lysoPLipase"/>
</dbReference>
<keyword evidence="7" id="KW-1185">Reference proteome</keyword>
<feature type="active site" description="Nucleophile" evidence="4">
    <location>
        <position position="59"/>
    </location>
</feature>
<dbReference type="PROSITE" id="PS51635">
    <property type="entry name" value="PNPLA"/>
    <property type="match status" value="1"/>
</dbReference>
<protein>
    <submittedName>
        <fullName evidence="6">NTE family protein</fullName>
    </submittedName>
</protein>
<evidence type="ECO:0000256" key="4">
    <source>
        <dbReference type="PROSITE-ProRule" id="PRU01161"/>
    </source>
</evidence>
<feature type="short sequence motif" description="GXSXG" evidence="4">
    <location>
        <begin position="57"/>
        <end position="61"/>
    </location>
</feature>
<feature type="short sequence motif" description="GXGXXG" evidence="4">
    <location>
        <begin position="30"/>
        <end position="35"/>
    </location>
</feature>
<dbReference type="CDD" id="cd07209">
    <property type="entry name" value="Pat_hypo_Ecoli_Z1214_like"/>
    <property type="match status" value="1"/>
</dbReference>
<dbReference type="PANTHER" id="PTHR14226:SF57">
    <property type="entry name" value="BLR7027 PROTEIN"/>
    <property type="match status" value="1"/>
</dbReference>
<dbReference type="RefSeq" id="WP_307274816.1">
    <property type="nucleotide sequence ID" value="NZ_JAUSVX010000006.1"/>
</dbReference>
<proteinExistence type="predicted"/>
<dbReference type="Proteomes" id="UP001242480">
    <property type="component" value="Unassembled WGS sequence"/>
</dbReference>
<dbReference type="Pfam" id="PF01734">
    <property type="entry name" value="Patatin"/>
    <property type="match status" value="1"/>
</dbReference>
<keyword evidence="2 4" id="KW-0442">Lipid degradation</keyword>
<accession>A0ABU0J8R4</accession>
<gene>
    <name evidence="6" type="ORF">QO011_003686</name>
</gene>
<dbReference type="InterPro" id="IPR002641">
    <property type="entry name" value="PNPLA_dom"/>
</dbReference>
<evidence type="ECO:0000256" key="2">
    <source>
        <dbReference type="ARBA" id="ARBA00022963"/>
    </source>
</evidence>
<organism evidence="6 7">
    <name type="scientific">Labrys wisconsinensis</name>
    <dbReference type="NCBI Taxonomy" id="425677"/>
    <lineage>
        <taxon>Bacteria</taxon>
        <taxon>Pseudomonadati</taxon>
        <taxon>Pseudomonadota</taxon>
        <taxon>Alphaproteobacteria</taxon>
        <taxon>Hyphomicrobiales</taxon>
        <taxon>Xanthobacteraceae</taxon>
        <taxon>Labrys</taxon>
    </lineage>
</organism>
<evidence type="ECO:0000256" key="3">
    <source>
        <dbReference type="ARBA" id="ARBA00023098"/>
    </source>
</evidence>
<sequence>MLERNPQKAARATLEEISALYDRVALVFQGGGALGAYQAGVYQALADAGCEPTWLSGVSIGAVNASIIAGNEPRHRLHRLEQFWQKISGRKIWAYTPEGDMFRDIRNRTSSWMTMTQGQPGFFKPRFPNPWLQPQGAEGATSFYDSAELKETLEEVIDFDVLNDGNKRLSVGAVNVRTGNFVYFDTDNVRIGPEHIMASGALPPALPAVRIEGEYYWDGGIVSNTPLQYLLDQEEERSSLVFQVDLFSARGTLPRSMPEVLSRHKDIMYSSRTRQNTTNFERLRGLKLHLLDALKRLPKDLLTKEEEALIQDYSKAGFVNIVHLIYQHKNYEGHAKDYEFSGTSMREHWEAGLEDTQRTLRHRQWLVPPAGASGVAVHDLHREDPT</sequence>
<comment type="caution">
    <text evidence="6">The sequence shown here is derived from an EMBL/GenBank/DDBJ whole genome shotgun (WGS) entry which is preliminary data.</text>
</comment>
<evidence type="ECO:0000256" key="1">
    <source>
        <dbReference type="ARBA" id="ARBA00022801"/>
    </source>
</evidence>